<sequence length="154" mass="16922">MTVSESSSTESLTASESGSDESVCTNSTESDSDTRNTNENSSISNVSLNESQNQTQNSVFVSSNTTSSSTFSSSRAKIRTNENSETNGKDHIEAIKKFFCIQNDSTICKFEIPQKGKNIFLVLGKFHVTTDVWTSCSGDPYISFTVSYFHHLKI</sequence>
<name>A0A3M7RLW9_BRAPC</name>
<feature type="compositionally biased region" description="Low complexity" evidence="1">
    <location>
        <begin position="1"/>
        <end position="17"/>
    </location>
</feature>
<accession>A0A3M7RLW9</accession>
<feature type="region of interest" description="Disordered" evidence="1">
    <location>
        <begin position="1"/>
        <end position="86"/>
    </location>
</feature>
<feature type="compositionally biased region" description="Low complexity" evidence="1">
    <location>
        <begin position="57"/>
        <end position="74"/>
    </location>
</feature>
<reference evidence="2 3" key="1">
    <citation type="journal article" date="2018" name="Sci. Rep.">
        <title>Genomic signatures of local adaptation to the degree of environmental predictability in rotifers.</title>
        <authorList>
            <person name="Franch-Gras L."/>
            <person name="Hahn C."/>
            <person name="Garcia-Roger E.M."/>
            <person name="Carmona M.J."/>
            <person name="Serra M."/>
            <person name="Gomez A."/>
        </authorList>
    </citation>
    <scope>NUCLEOTIDE SEQUENCE [LARGE SCALE GENOMIC DNA]</scope>
    <source>
        <strain evidence="2">HYR1</strain>
    </source>
</reference>
<proteinExistence type="predicted"/>
<dbReference type="Proteomes" id="UP000276133">
    <property type="component" value="Unassembled WGS sequence"/>
</dbReference>
<comment type="caution">
    <text evidence="2">The sequence shown here is derived from an EMBL/GenBank/DDBJ whole genome shotgun (WGS) entry which is preliminary data.</text>
</comment>
<evidence type="ECO:0000313" key="2">
    <source>
        <dbReference type="EMBL" id="RNA24573.1"/>
    </source>
</evidence>
<dbReference type="AlphaFoldDB" id="A0A3M7RLW9"/>
<keyword evidence="3" id="KW-1185">Reference proteome</keyword>
<evidence type="ECO:0000313" key="3">
    <source>
        <dbReference type="Proteomes" id="UP000276133"/>
    </source>
</evidence>
<feature type="compositionally biased region" description="Polar residues" evidence="1">
    <location>
        <begin position="20"/>
        <end position="56"/>
    </location>
</feature>
<organism evidence="2 3">
    <name type="scientific">Brachionus plicatilis</name>
    <name type="common">Marine rotifer</name>
    <name type="synonym">Brachionus muelleri</name>
    <dbReference type="NCBI Taxonomy" id="10195"/>
    <lineage>
        <taxon>Eukaryota</taxon>
        <taxon>Metazoa</taxon>
        <taxon>Spiralia</taxon>
        <taxon>Gnathifera</taxon>
        <taxon>Rotifera</taxon>
        <taxon>Eurotatoria</taxon>
        <taxon>Monogononta</taxon>
        <taxon>Pseudotrocha</taxon>
        <taxon>Ploima</taxon>
        <taxon>Brachionidae</taxon>
        <taxon>Brachionus</taxon>
    </lineage>
</organism>
<gene>
    <name evidence="2" type="ORF">BpHYR1_010716</name>
</gene>
<evidence type="ECO:0000256" key="1">
    <source>
        <dbReference type="SAM" id="MobiDB-lite"/>
    </source>
</evidence>
<dbReference type="EMBL" id="REGN01003096">
    <property type="protein sequence ID" value="RNA24573.1"/>
    <property type="molecule type" value="Genomic_DNA"/>
</dbReference>
<protein>
    <submittedName>
        <fullName evidence="2">Uncharacterized protein</fullName>
    </submittedName>
</protein>